<feature type="compositionally biased region" description="Low complexity" evidence="1">
    <location>
        <begin position="1987"/>
        <end position="2001"/>
    </location>
</feature>
<dbReference type="Proteomes" id="UP001431783">
    <property type="component" value="Unassembled WGS sequence"/>
</dbReference>
<evidence type="ECO:0000313" key="4">
    <source>
        <dbReference type="Proteomes" id="UP001431783"/>
    </source>
</evidence>
<feature type="region of interest" description="Disordered" evidence="1">
    <location>
        <begin position="533"/>
        <end position="565"/>
    </location>
</feature>
<evidence type="ECO:0000259" key="2">
    <source>
        <dbReference type="PROSITE" id="PS50812"/>
    </source>
</evidence>
<feature type="compositionally biased region" description="Basic and acidic residues" evidence="1">
    <location>
        <begin position="1226"/>
        <end position="1237"/>
    </location>
</feature>
<accession>A0AAW1TS15</accession>
<feature type="region of interest" description="Disordered" evidence="1">
    <location>
        <begin position="813"/>
        <end position="1482"/>
    </location>
</feature>
<feature type="region of interest" description="Disordered" evidence="1">
    <location>
        <begin position="645"/>
        <end position="692"/>
    </location>
</feature>
<dbReference type="Pfam" id="PF00855">
    <property type="entry name" value="PWWP"/>
    <property type="match status" value="1"/>
</dbReference>
<feature type="compositionally biased region" description="Basic and acidic residues" evidence="1">
    <location>
        <begin position="1302"/>
        <end position="1328"/>
    </location>
</feature>
<feature type="compositionally biased region" description="Basic and acidic residues" evidence="1">
    <location>
        <begin position="1336"/>
        <end position="1354"/>
    </location>
</feature>
<feature type="compositionally biased region" description="Basic and acidic residues" evidence="1">
    <location>
        <begin position="708"/>
        <end position="736"/>
    </location>
</feature>
<feature type="compositionally biased region" description="Basic and acidic residues" evidence="1">
    <location>
        <begin position="645"/>
        <end position="672"/>
    </location>
</feature>
<feature type="region of interest" description="Disordered" evidence="1">
    <location>
        <begin position="708"/>
        <end position="769"/>
    </location>
</feature>
<dbReference type="Gene3D" id="2.30.30.140">
    <property type="match status" value="1"/>
</dbReference>
<feature type="compositionally biased region" description="Basic and acidic residues" evidence="1">
    <location>
        <begin position="1244"/>
        <end position="1253"/>
    </location>
</feature>
<feature type="compositionally biased region" description="Basic residues" evidence="1">
    <location>
        <begin position="248"/>
        <end position="258"/>
    </location>
</feature>
<proteinExistence type="predicted"/>
<feature type="region of interest" description="Disordered" evidence="1">
    <location>
        <begin position="3622"/>
        <end position="3681"/>
    </location>
</feature>
<comment type="caution">
    <text evidence="3">The sequence shown here is derived from an EMBL/GenBank/DDBJ whole genome shotgun (WGS) entry which is preliminary data.</text>
</comment>
<dbReference type="InterPro" id="IPR000313">
    <property type="entry name" value="PWWP_dom"/>
</dbReference>
<keyword evidence="4" id="KW-1185">Reference proteome</keyword>
<dbReference type="PROSITE" id="PS50812">
    <property type="entry name" value="PWWP"/>
    <property type="match status" value="1"/>
</dbReference>
<feature type="compositionally biased region" description="Basic and acidic residues" evidence="1">
    <location>
        <begin position="1431"/>
        <end position="1464"/>
    </location>
</feature>
<feature type="compositionally biased region" description="Basic and acidic residues" evidence="1">
    <location>
        <begin position="919"/>
        <end position="943"/>
    </location>
</feature>
<feature type="region of interest" description="Disordered" evidence="1">
    <location>
        <begin position="454"/>
        <end position="492"/>
    </location>
</feature>
<feature type="compositionally biased region" description="Basic and acidic residues" evidence="1">
    <location>
        <begin position="1530"/>
        <end position="1560"/>
    </location>
</feature>
<name>A0AAW1TS15_9CUCU</name>
<dbReference type="SMART" id="SM00293">
    <property type="entry name" value="PWWP"/>
    <property type="match status" value="1"/>
</dbReference>
<feature type="compositionally biased region" description="Polar residues" evidence="1">
    <location>
        <begin position="1736"/>
        <end position="1754"/>
    </location>
</feature>
<feature type="compositionally biased region" description="Polar residues" evidence="1">
    <location>
        <begin position="900"/>
        <end position="911"/>
    </location>
</feature>
<feature type="region of interest" description="Disordered" evidence="1">
    <location>
        <begin position="597"/>
        <end position="629"/>
    </location>
</feature>
<feature type="region of interest" description="Disordered" evidence="1">
    <location>
        <begin position="1979"/>
        <end position="2011"/>
    </location>
</feature>
<feature type="compositionally biased region" description="Basic and acidic residues" evidence="1">
    <location>
        <begin position="1694"/>
        <end position="1717"/>
    </location>
</feature>
<organism evidence="3 4">
    <name type="scientific">Henosepilachna vigintioctopunctata</name>
    <dbReference type="NCBI Taxonomy" id="420089"/>
    <lineage>
        <taxon>Eukaryota</taxon>
        <taxon>Metazoa</taxon>
        <taxon>Ecdysozoa</taxon>
        <taxon>Arthropoda</taxon>
        <taxon>Hexapoda</taxon>
        <taxon>Insecta</taxon>
        <taxon>Pterygota</taxon>
        <taxon>Neoptera</taxon>
        <taxon>Endopterygota</taxon>
        <taxon>Coleoptera</taxon>
        <taxon>Polyphaga</taxon>
        <taxon>Cucujiformia</taxon>
        <taxon>Coccinelloidea</taxon>
        <taxon>Coccinellidae</taxon>
        <taxon>Epilachninae</taxon>
        <taxon>Epilachnini</taxon>
        <taxon>Henosepilachna</taxon>
    </lineage>
</organism>
<feature type="compositionally biased region" description="Polar residues" evidence="1">
    <location>
        <begin position="839"/>
        <end position="880"/>
    </location>
</feature>
<protein>
    <recommendedName>
        <fullName evidence="2">PWWP domain-containing protein</fullName>
    </recommendedName>
</protein>
<feature type="region of interest" description="Disordered" evidence="1">
    <location>
        <begin position="1669"/>
        <end position="1754"/>
    </location>
</feature>
<feature type="compositionally biased region" description="Basic and acidic residues" evidence="1">
    <location>
        <begin position="1035"/>
        <end position="1067"/>
    </location>
</feature>
<feature type="compositionally biased region" description="Basic and acidic residues" evidence="1">
    <location>
        <begin position="533"/>
        <end position="543"/>
    </location>
</feature>
<feature type="region of interest" description="Disordered" evidence="1">
    <location>
        <begin position="1508"/>
        <end position="1571"/>
    </location>
</feature>
<feature type="compositionally biased region" description="Basic and acidic residues" evidence="1">
    <location>
        <begin position="1370"/>
        <end position="1393"/>
    </location>
</feature>
<feature type="compositionally biased region" description="Basic and acidic residues" evidence="1">
    <location>
        <begin position="1099"/>
        <end position="1119"/>
    </location>
</feature>
<feature type="domain" description="PWWP" evidence="2">
    <location>
        <begin position="7"/>
        <end position="54"/>
    </location>
</feature>
<feature type="compositionally biased region" description="Basic residues" evidence="1">
    <location>
        <begin position="1174"/>
        <end position="1185"/>
    </location>
</feature>
<sequence>MEVFYKPSDIVWVKLGPFWWPGEVVDKTKVPVEIIESLKKEPVAFVKFFDDDEYLEIVKTSDHIYHYNCDRKNGFIKKGMDAFRANNPKLTTFPKDVSTAEVKTGGNANILSDPMFTPEPKKNYGEIFGSPSAKKSKNGNKNRPNKSAPIITHRRFLGCDDYKVHVLIQFPGKDKEFEDQDQPEWIARQSYAKFTCPICHFVTDKLSILTIHTQSHVKDVHIPGSHAKKTPKRKKRMALSDDENEKKTKIKRKYKKKAKTDQSSFADDERSENASAIGRDFLGGKIQDPTSTEKKDVCNDIIADWDDESNQDNTEEMDTSAVDTTLDGEMNTSNDITVNEVSLTKDSLLDSTFEPTEGHKFHSTLQTEESDQTVCPEITEKTVEKIKEKDSNVSCFDFDENEEDTRIPNATSGRKIPRVIPLSDKRKSFSLENDIVEDEEEELRKKILQESVQLARESEAQEKDEETEDLEKTYKSLMESTSNIELPDLPNELKSEQNFHCARTVKYPDKDSTAISTPDDGSILLDVAQKVEKAEENSKHSEVCNEASSNIENSNEESREPNLVEESSVTLYQLCPKMTEKPQEIVDVFSVEDVKELSEGSKIDNEAVPSIKKDASNSKNRKKKIVENKLEKQLAPKTIVRSKRKFETLRESPKHSVALEEKSDKKTQHVEIDSNNDTPKKRYKKSKVSDVENSKVIEDTFCTEISVDKQIEEKSSEHPLKIDGPESENKMEDSEKKKKKSKKETSEKKEKKEQKPVQKRHIDESEIDKLLAKYSAEPIKYDEESDYCSSELMLVISPSKSSKEDMFIKSGSQSICESAQTPDPVIAEDKKGAIEPDIQNVSTEQESSIAAPPDSNNSKQNELNLNTSQSEIIVQSTQMPSAEKTESNELLVENKVILEESSTANSVSEICSEQIVPEGELKEENSKAKVENTEPVSVKDKTSKRSSRRHKRSNEQEEDISLINSESKASVDKNQLKDKPEECDSHLEKIADTEMCEKELPVVEQETPEILVSSTANSESLPLLPQEKISRPSSKKSDRRSSKDLKKESSEREQASSNKKGFDESVTSRRSTRRDRRSSSKHDVSTSQTTTELESNTGKIDDNMSKRDDSKLNEKDALPKDPQTLSITLKDDTSSSLKDINKSEKNDKNDERHKTEFPKNLEPNSSNYKESHRSSHKSSRSRKTSSSRSNRDDKSSRKNDSVENVAPVDQIQEPVTPHRSSRSKSHHVDENISKMDEQSSLVDIHTEDKRSSKDLSLNIKSGKEDRVEHSSDKQKEKSISSISQKEGRKSSHSSKSRRRSSKHDYEHVESSTKTDMTKNERGRSDRKGSRSPHLRSKSDKASNKSSHSRGENLEISHGSSSHHNYRRSRDHSEKHIAVSKIEKQTRTNEKDVTENMSSLKTEKHDKVKRNSSSVETAKIEEKHRSYRKERRSADDYNEKKQNESKSAESGKGDLHGKQQIDKKSVNWVGKQDSESKGDKQEVTEISVLSIHQDQQEISLNINEINKEIKEISPDEKQTTSETMILEESEEGKSSESSVKDSDEKLEMFTKVDNVQEKDSISQENSNGKENIGGEAIARVSAEISQPKTIPESSFTSISSADSLSNLISAIVGADSSQELDQIKKNEGVHELLDPVCDSPIDKISSGININEKSDDPALSDLDKKINCILDDGNQPSVVEKQEVPQKSRRNRKPSRWDQKERPSTITDKKSKIGRWDQEIEVQSSQQQSAVPDIVETSDNTKTSSNIPQPQTNLNVETEKLEELVSEKDSSIVSQHEAEQIELIFGSSPLPKPQEDNLFPEEESGELKEIDTSDFVQKKDPKKIFMMKSKLTEPASTFNEKNNDKISTFECSARASDDLMESVESQVARITHYEEPQSQESEEVRNTSDEEQSMKKSDFDTPEKKSSFSKSIFDTPDGKIKVTDSVTPENKLSVDKKKRPRLLEADMRTQQPDVTDGVKHEKITPKSKKNYLLIEKSKLEKMDKSPETLTELSSLHAHSSLKSSKERANEVATKLTNPKKRFVKSFEDFELNKQKEKLVDVPSSVEDETKKESTVSGLVGKSPIVFKLKKQFLSKISNVFDEENDEMINASKPKTSTLVKSVSPIKVKELNSSIEKAEEHLGNDNVQCISNSEIEADDNKSPIVRDDASQNENSEVSFGEILSINSDKIEVPEMESLIKAETKTSQEIEMQNSSADKSNSNQVHFEIDNSSVLEFTIDTNLSNIDQSQAISEITIASSEMLTKNEEKTLVDDSKTEIITKNFPLENKNEESEFVPIEGNLTVVSEKELAEGQVEITATMPIKKPVNLMNFSMDFSDDSSDTAFEVLKKENIRCITESLDVSKTTEGEQKIVNAEVKKPQTMAENASSASELNVLHDEESLHSAIIAQLDLNFDSSAQKDDHQNITIENILETNLMKRNDAVESVSSSASLSQFHETTTSIKTLVSNINTTKTSNKTDINTAKEPEKVESITPIKRTERKTAQKPKLSTAPANEPLVIYNTVKSSTITDMCDLEDHIPSQIVCSKNALINEEVMKVAGIGNELTKEGSLPKIEPPISKLLTRLTGDKTKDESPKMLIESKKPEIDIKNQKVEAGISKNLIKPSIKGQALVGVTNTKSGNKAIILSEKIIRPARDAVLPNSQLKRSYEDIEDIKPYIISKTQKIDNKTGPEKILTTNSKVLIASSTKSAIGTASKLLLMNPNKQSLGMPKFSGKAKILNQTIIRPASEILQAKAVSNVEDNIDFDINSMPIVLSDELLTPESLENMPIVLGDNIPKSSSTEKIKLFIDKKDTQNATKLVNNSVTMPSSLVQSTVLKTPQMKKTTVPKILQSSAQPQRVIRQATSTKSGKLIFVPENSSKTIQTKKPNIVRRSMPLSGVTANPQNVTPETTGHKIMIVTNQQGQQQRLLLTPAHQKMFGMQLPKAGKTIMKSGVALKTPVGKVTTNIAGNLISSKVQGQGVTSTKFIKAPVSSGQVISPQIKLAPPRKVQKVYMPNQQTTKVHPQKTILIKNHQGQTVKKVQGTDEALLDKQVAEQIEAIKVSSLKSLQRQQELVIKTSGSKPSAIMNRKSYSKRPEVRQTLISQPKMTVQQSTVNAASASRVSEQVIPALTPIKTDKKPEETKRLLPEVKPIENKPVDRPLNQLVIQDNMGNQTTVTEGQILALPSETVDGQPQSYMLVTLDESGNLTPLNNEALMSLDPSLAGGDLSNMVLQLDPGLTKDGGSHTAQLQAVAPTATMQEKLKTDEMEMSRIIQEVPPKPVEQVIQPIEQTTAQVQVTCNINGEPSQQIILTGDPLATQKFLDSLSEGNTDLANILANAEGSSFLIQADGQQILINTEPTDAQMLQANSIVAEQPDQGNPMFATHPGKNQDILAAALADTDVFQQEQISNQNKVMHSQLSPGQTLFPMNVGNVLETSLTLNSPIMTPLEVPSTNSKKIMNAESDILSARVPKNVDLPITITDPNISQTVSHQQVLLSSDLQTNLELTLPISETAMSVTSGMNSPSFVYSLPNLGVTEHTEVNQKSFSSSMPLLTEDIEETPHSFPSAISKEGDESTDSKLSGEVPRHGLVDSRSDRSSIIASDNTYIEEGLCTLGGEMCSSLSEPPPEMFDMPISNDSLNFLSSKSENSKESLSTSVTLTPELLTDENSMEIPVQPRIVADLKDPPHTEDSFNSTTNDKECKLD</sequence>
<feature type="region of interest" description="Disordered" evidence="1">
    <location>
        <begin position="3540"/>
        <end position="3569"/>
    </location>
</feature>
<dbReference type="CDD" id="cd05162">
    <property type="entry name" value="PWWP"/>
    <property type="match status" value="1"/>
</dbReference>
<dbReference type="SUPFAM" id="SSF63748">
    <property type="entry name" value="Tudor/PWWP/MBT"/>
    <property type="match status" value="1"/>
</dbReference>
<feature type="compositionally biased region" description="Basic residues" evidence="1">
    <location>
        <begin position="226"/>
        <end position="237"/>
    </location>
</feature>
<feature type="compositionally biased region" description="Basic residues" evidence="1">
    <location>
        <begin position="134"/>
        <end position="144"/>
    </location>
</feature>
<feature type="region of interest" description="Disordered" evidence="1">
    <location>
        <begin position="220"/>
        <end position="293"/>
    </location>
</feature>
<feature type="compositionally biased region" description="Basic and acidic residues" evidence="1">
    <location>
        <begin position="969"/>
        <end position="1001"/>
    </location>
</feature>
<feature type="compositionally biased region" description="Basic and acidic residues" evidence="1">
    <location>
        <begin position="1189"/>
        <end position="1201"/>
    </location>
</feature>
<dbReference type="EMBL" id="JARQZJ010000005">
    <property type="protein sequence ID" value="KAK9871087.1"/>
    <property type="molecule type" value="Genomic_DNA"/>
</dbReference>
<feature type="compositionally biased region" description="Low complexity" evidence="1">
    <location>
        <begin position="3622"/>
        <end position="3633"/>
    </location>
</feature>
<feature type="compositionally biased region" description="Basic residues" evidence="1">
    <location>
        <begin position="1290"/>
        <end position="1301"/>
    </location>
</feature>
<feature type="compositionally biased region" description="Basic and acidic residues" evidence="1">
    <location>
        <begin position="1508"/>
        <end position="1518"/>
    </location>
</feature>
<feature type="compositionally biased region" description="Basic and acidic residues" evidence="1">
    <location>
        <begin position="3657"/>
        <end position="3667"/>
    </location>
</feature>
<evidence type="ECO:0000313" key="3">
    <source>
        <dbReference type="EMBL" id="KAK9871087.1"/>
    </source>
</evidence>
<feature type="compositionally biased region" description="Polar residues" evidence="1">
    <location>
        <begin position="1085"/>
        <end position="1098"/>
    </location>
</feature>
<feature type="compositionally biased region" description="Basic and acidic residues" evidence="1">
    <location>
        <begin position="1261"/>
        <end position="1278"/>
    </location>
</feature>
<evidence type="ECO:0000256" key="1">
    <source>
        <dbReference type="SAM" id="MobiDB-lite"/>
    </source>
</evidence>
<feature type="region of interest" description="Disordered" evidence="1">
    <location>
        <begin position="1859"/>
        <end position="1961"/>
    </location>
</feature>
<gene>
    <name evidence="3" type="ORF">WA026_011371</name>
</gene>
<feature type="compositionally biased region" description="Basic and acidic residues" evidence="1">
    <location>
        <begin position="597"/>
        <end position="616"/>
    </location>
</feature>
<reference evidence="3 4" key="1">
    <citation type="submission" date="2023-03" db="EMBL/GenBank/DDBJ databases">
        <title>Genome insight into feeding habits of ladybird beetles.</title>
        <authorList>
            <person name="Li H.-S."/>
            <person name="Huang Y.-H."/>
            <person name="Pang H."/>
        </authorList>
    </citation>
    <scope>NUCLEOTIDE SEQUENCE [LARGE SCALE GENOMIC DNA]</scope>
    <source>
        <strain evidence="3">SYSU_2023b</strain>
        <tissue evidence="3">Whole body</tissue>
    </source>
</reference>
<feature type="compositionally biased region" description="Basic and acidic residues" evidence="1">
    <location>
        <begin position="1129"/>
        <end position="1159"/>
    </location>
</feature>
<feature type="region of interest" description="Disordered" evidence="1">
    <location>
        <begin position="127"/>
        <end position="149"/>
    </location>
</feature>
<feature type="compositionally biased region" description="Basic and acidic residues" evidence="1">
    <location>
        <begin position="743"/>
        <end position="769"/>
    </location>
</feature>
<feature type="compositionally biased region" description="Basic and acidic residues" evidence="1">
    <location>
        <begin position="1881"/>
        <end position="1905"/>
    </location>
</feature>
<feature type="region of interest" description="Disordered" evidence="1">
    <location>
        <begin position="1786"/>
        <end position="1814"/>
    </location>
</feature>
<feature type="compositionally biased region" description="Basic and acidic residues" evidence="1">
    <location>
        <begin position="1804"/>
        <end position="1814"/>
    </location>
</feature>
<feature type="compositionally biased region" description="Basic and acidic residues" evidence="1">
    <location>
        <begin position="1471"/>
        <end position="1482"/>
    </location>
</feature>